<organism evidence="5 6">
    <name type="scientific">Thalassomonas viridans</name>
    <dbReference type="NCBI Taxonomy" id="137584"/>
    <lineage>
        <taxon>Bacteria</taxon>
        <taxon>Pseudomonadati</taxon>
        <taxon>Pseudomonadota</taxon>
        <taxon>Gammaproteobacteria</taxon>
        <taxon>Alteromonadales</taxon>
        <taxon>Colwelliaceae</taxon>
        <taxon>Thalassomonas</taxon>
    </lineage>
</organism>
<dbReference type="SUPFAM" id="SSF52540">
    <property type="entry name" value="P-loop containing nucleoside triphosphate hydrolases"/>
    <property type="match status" value="1"/>
</dbReference>
<dbReference type="AlphaFoldDB" id="A0AAE9Z4H0"/>
<gene>
    <name evidence="5" type="ORF">SG34_027975</name>
</gene>
<keyword evidence="6" id="KW-1185">Reference proteome</keyword>
<reference evidence="5 6" key="1">
    <citation type="journal article" date="2015" name="Genome Announc.">
        <title>Draft Genome Sequences of Marine Isolates of Thalassomonas viridans and Thalassomonas actiniarum.</title>
        <authorList>
            <person name="Olonade I."/>
            <person name="van Zyl L.J."/>
            <person name="Trindade M."/>
        </authorList>
    </citation>
    <scope>NUCLEOTIDE SEQUENCE [LARGE SCALE GENOMIC DNA]</scope>
    <source>
        <strain evidence="5 6">XOM25</strain>
    </source>
</reference>
<dbReference type="InterPro" id="IPR017911">
    <property type="entry name" value="MacB-like_ATP-bd"/>
</dbReference>
<keyword evidence="2" id="KW-0547">Nucleotide-binding</keyword>
<dbReference type="PANTHER" id="PTHR24220:SF611">
    <property type="entry name" value="ATP-BINDING COMPONENT OF ABC TRANSPORTER-RELATED"/>
    <property type="match status" value="1"/>
</dbReference>
<dbReference type="InterPro" id="IPR003439">
    <property type="entry name" value="ABC_transporter-like_ATP-bd"/>
</dbReference>
<dbReference type="Proteomes" id="UP000032352">
    <property type="component" value="Chromosome"/>
</dbReference>
<dbReference type="KEGG" id="tvd:SG34_027975"/>
<feature type="domain" description="ABC transporter" evidence="4">
    <location>
        <begin position="3"/>
        <end position="222"/>
    </location>
</feature>
<dbReference type="PROSITE" id="PS50893">
    <property type="entry name" value="ABC_TRANSPORTER_2"/>
    <property type="match status" value="1"/>
</dbReference>
<reference evidence="5 6" key="2">
    <citation type="journal article" date="2022" name="Mar. Drugs">
        <title>Bioassay-Guided Fractionation Leads to the Detection of Cholic Acid Generated by the Rare Thalassomonas sp.</title>
        <authorList>
            <person name="Pheiffer F."/>
            <person name="Schneider Y.K."/>
            <person name="Hansen E.H."/>
            <person name="Andersen J.H."/>
            <person name="Isaksson J."/>
            <person name="Busche T."/>
            <person name="R C."/>
            <person name="Kalinowski J."/>
            <person name="Zyl L.V."/>
            <person name="Trindade M."/>
        </authorList>
    </citation>
    <scope>NUCLEOTIDE SEQUENCE [LARGE SCALE GENOMIC DNA]</scope>
    <source>
        <strain evidence="5 6">XOM25</strain>
    </source>
</reference>
<proteinExistence type="predicted"/>
<evidence type="ECO:0000256" key="2">
    <source>
        <dbReference type="ARBA" id="ARBA00022741"/>
    </source>
</evidence>
<evidence type="ECO:0000313" key="5">
    <source>
        <dbReference type="EMBL" id="WDE05093.1"/>
    </source>
</evidence>
<evidence type="ECO:0000313" key="6">
    <source>
        <dbReference type="Proteomes" id="UP000032352"/>
    </source>
</evidence>
<dbReference type="InterPro" id="IPR027417">
    <property type="entry name" value="P-loop_NTPase"/>
</dbReference>
<evidence type="ECO:0000256" key="3">
    <source>
        <dbReference type="ARBA" id="ARBA00022840"/>
    </source>
</evidence>
<accession>A0AAE9Z4H0</accession>
<keyword evidence="1" id="KW-0813">Transport</keyword>
<sequence>MSVDLHGVEFSYPGSANKPVLHINNWTLPLAEKRFIHGPSGCGKSTLLNLISGMLAPLSGKVHVLGEQLEKMNRRQRDRFRANHIGYVFQQFNLIHYLDAVDNIRLAGHFGRTGRGACLTRQSHLLLETLGIKDNEWHKPVSRLSIGQQQRIAIARALVNRPELLIADEPTSSLDPRSRENFMSLLMSLTAEHRMTVLFVSHDTGLQHYFDSTQALPDINTAAGKH</sequence>
<protein>
    <submittedName>
        <fullName evidence="5">ABC transporter ATP-binding protein</fullName>
    </submittedName>
</protein>
<dbReference type="Pfam" id="PF00005">
    <property type="entry name" value="ABC_tran"/>
    <property type="match status" value="1"/>
</dbReference>
<dbReference type="Gene3D" id="3.40.50.300">
    <property type="entry name" value="P-loop containing nucleotide triphosphate hydrolases"/>
    <property type="match status" value="1"/>
</dbReference>
<name>A0AAE9Z4H0_9GAMM</name>
<evidence type="ECO:0000256" key="1">
    <source>
        <dbReference type="ARBA" id="ARBA00022448"/>
    </source>
</evidence>
<dbReference type="SMART" id="SM00382">
    <property type="entry name" value="AAA"/>
    <property type="match status" value="1"/>
</dbReference>
<dbReference type="GO" id="GO:0016887">
    <property type="term" value="F:ATP hydrolysis activity"/>
    <property type="evidence" value="ECO:0007669"/>
    <property type="project" value="InterPro"/>
</dbReference>
<evidence type="ECO:0000259" key="4">
    <source>
        <dbReference type="PROSITE" id="PS50893"/>
    </source>
</evidence>
<dbReference type="GO" id="GO:0005524">
    <property type="term" value="F:ATP binding"/>
    <property type="evidence" value="ECO:0007669"/>
    <property type="project" value="UniProtKB-KW"/>
</dbReference>
<dbReference type="RefSeq" id="WP_044838810.1">
    <property type="nucleotide sequence ID" value="NZ_CP059733.1"/>
</dbReference>
<keyword evidence="3 5" id="KW-0067">ATP-binding</keyword>
<dbReference type="EMBL" id="CP059733">
    <property type="protein sequence ID" value="WDE05093.1"/>
    <property type="molecule type" value="Genomic_DNA"/>
</dbReference>
<dbReference type="GO" id="GO:0005886">
    <property type="term" value="C:plasma membrane"/>
    <property type="evidence" value="ECO:0007669"/>
    <property type="project" value="TreeGrafter"/>
</dbReference>
<dbReference type="GO" id="GO:0022857">
    <property type="term" value="F:transmembrane transporter activity"/>
    <property type="evidence" value="ECO:0007669"/>
    <property type="project" value="TreeGrafter"/>
</dbReference>
<dbReference type="InterPro" id="IPR015854">
    <property type="entry name" value="ABC_transpr_LolD-like"/>
</dbReference>
<dbReference type="InterPro" id="IPR003593">
    <property type="entry name" value="AAA+_ATPase"/>
</dbReference>
<dbReference type="PANTHER" id="PTHR24220">
    <property type="entry name" value="IMPORT ATP-BINDING PROTEIN"/>
    <property type="match status" value="1"/>
</dbReference>
<dbReference type="CDD" id="cd03255">
    <property type="entry name" value="ABC_MJ0796_LolCDE_FtsE"/>
    <property type="match status" value="1"/>
</dbReference>